<dbReference type="Pfam" id="PF14028">
    <property type="entry name" value="Lant_dehydr_C"/>
    <property type="match status" value="1"/>
</dbReference>
<evidence type="ECO:0000256" key="1">
    <source>
        <dbReference type="SAM" id="MobiDB-lite"/>
    </source>
</evidence>
<feature type="domain" description="Thiopeptide-type bacteriocin biosynthesis" evidence="3">
    <location>
        <begin position="361"/>
        <end position="398"/>
    </location>
</feature>
<reference evidence="4 5" key="1">
    <citation type="submission" date="2018-03" db="EMBL/GenBank/DDBJ databases">
        <title>Genomic Encyclopedia of Type Strains, Phase III (KMG-III): the genomes of soil and plant-associated and newly described type strains.</title>
        <authorList>
            <person name="Whitman W."/>
        </authorList>
    </citation>
    <scope>NUCLEOTIDE SEQUENCE [LARGE SCALE GENOMIC DNA]</scope>
    <source>
        <strain evidence="4 5">CGMCC 4.7097</strain>
    </source>
</reference>
<evidence type="ECO:0000259" key="2">
    <source>
        <dbReference type="Pfam" id="PF04738"/>
    </source>
</evidence>
<organism evidence="4 5">
    <name type="scientific">Saccharothrix carnea</name>
    <dbReference type="NCBI Taxonomy" id="1280637"/>
    <lineage>
        <taxon>Bacteria</taxon>
        <taxon>Bacillati</taxon>
        <taxon>Actinomycetota</taxon>
        <taxon>Actinomycetes</taxon>
        <taxon>Pseudonocardiales</taxon>
        <taxon>Pseudonocardiaceae</taxon>
        <taxon>Saccharothrix</taxon>
    </lineage>
</organism>
<comment type="caution">
    <text evidence="4">The sequence shown here is derived from an EMBL/GenBank/DDBJ whole genome shotgun (WGS) entry which is preliminary data.</text>
</comment>
<sequence length="422" mass="44236">MTSRPLFHCADVAVLRAPVHPAALAAGLPAADDAPAAGVRLLAADPLVREAISVSSPTLPHRLDTLLDGAPNGPAPSGSTPNDATPDSPAPSRATPHHAALGGATPDGSAPSGSASGGAMPSGAAPGGAMPSTADLRRAVRALTSYRLRMATRATPFGLMAGVATDVSRELVAVRDDLARYAALPLGQGRAALTAVCERMRALAPGDRPVQVDLALDADVVLPRAVADEAERVAELLWRLSPRQPATASLRQYHNDFLERYGQGRLVGLRELPDPDIGLGAPAGCRMPPTPRFRRPEPEQDGDRDRVLAGLAQEAVPAGEPEVVLTDDHPLLTAPARHAVRPRLTVRPRAATGRHLPGGEWLYASVYSSAKRQDELLRTVPALVEGRAVDRWFFLRYGIPTTTSGCGSTARPPPSPRTSCRG</sequence>
<evidence type="ECO:0000313" key="5">
    <source>
        <dbReference type="Proteomes" id="UP000241118"/>
    </source>
</evidence>
<feature type="domain" description="Lantibiotic dehydratase N-terminal" evidence="2">
    <location>
        <begin position="164"/>
        <end position="328"/>
    </location>
</feature>
<feature type="region of interest" description="Disordered" evidence="1">
    <location>
        <begin position="278"/>
        <end position="303"/>
    </location>
</feature>
<dbReference type="InterPro" id="IPR023809">
    <property type="entry name" value="Thiopep_bacteriocin_synth_dom"/>
</dbReference>
<proteinExistence type="predicted"/>
<evidence type="ECO:0000259" key="3">
    <source>
        <dbReference type="Pfam" id="PF14028"/>
    </source>
</evidence>
<dbReference type="Pfam" id="PF04738">
    <property type="entry name" value="Lant_dehydr_N"/>
    <property type="match status" value="1"/>
</dbReference>
<dbReference type="AlphaFoldDB" id="A0A2P8IBU1"/>
<evidence type="ECO:0000313" key="4">
    <source>
        <dbReference type="EMBL" id="PSL55931.1"/>
    </source>
</evidence>
<dbReference type="Proteomes" id="UP000241118">
    <property type="component" value="Unassembled WGS sequence"/>
</dbReference>
<name>A0A2P8IBU1_SACCR</name>
<feature type="compositionally biased region" description="Low complexity" evidence="1">
    <location>
        <begin position="102"/>
        <end position="132"/>
    </location>
</feature>
<feature type="compositionally biased region" description="Basic and acidic residues" evidence="1">
    <location>
        <begin position="294"/>
        <end position="303"/>
    </location>
</feature>
<gene>
    <name evidence="4" type="ORF">B0I31_104222</name>
</gene>
<dbReference type="EMBL" id="PYAX01000004">
    <property type="protein sequence ID" value="PSL55931.1"/>
    <property type="molecule type" value="Genomic_DNA"/>
</dbReference>
<dbReference type="InterPro" id="IPR006827">
    <property type="entry name" value="Lant_deHydtase_N"/>
</dbReference>
<keyword evidence="5" id="KW-1185">Reference proteome</keyword>
<accession>A0A2P8IBU1</accession>
<dbReference type="OrthoDB" id="1273722at2"/>
<feature type="region of interest" description="Disordered" evidence="1">
    <location>
        <begin position="59"/>
        <end position="132"/>
    </location>
</feature>
<protein>
    <submittedName>
        <fullName evidence="4">Lantibiotic biosynthesis dehydratase-like protein</fullName>
    </submittedName>
</protein>